<evidence type="ECO:0000313" key="2">
    <source>
        <dbReference type="Proteomes" id="UP000789901"/>
    </source>
</evidence>
<name>A0ABN7VVQ2_GIGMA</name>
<organism evidence="1 2">
    <name type="scientific">Gigaspora margarita</name>
    <dbReference type="NCBI Taxonomy" id="4874"/>
    <lineage>
        <taxon>Eukaryota</taxon>
        <taxon>Fungi</taxon>
        <taxon>Fungi incertae sedis</taxon>
        <taxon>Mucoromycota</taxon>
        <taxon>Glomeromycotina</taxon>
        <taxon>Glomeromycetes</taxon>
        <taxon>Diversisporales</taxon>
        <taxon>Gigasporaceae</taxon>
        <taxon>Gigaspora</taxon>
    </lineage>
</organism>
<dbReference type="Proteomes" id="UP000789901">
    <property type="component" value="Unassembled WGS sequence"/>
</dbReference>
<keyword evidence="2" id="KW-1185">Reference proteome</keyword>
<dbReference type="InterPro" id="IPR013761">
    <property type="entry name" value="SAM/pointed_sf"/>
</dbReference>
<proteinExistence type="predicted"/>
<protein>
    <submittedName>
        <fullName evidence="1">43130_t:CDS:1</fullName>
    </submittedName>
</protein>
<dbReference type="EMBL" id="CAJVQB010022404">
    <property type="protein sequence ID" value="CAG8799517.1"/>
    <property type="molecule type" value="Genomic_DNA"/>
</dbReference>
<feature type="non-terminal residue" evidence="1">
    <location>
        <position position="334"/>
    </location>
</feature>
<sequence>MKKDVLNIDDVEIEIIRKDKVTGLPFLLLTEEKLLNKPYNLVSGPALVIAHLIETLKRRKRFDESKFINLLSYLLYFNMKQLQIKYIKHKVRFYFDARASVKCILLNLFLVDNKNLQEIVKSVMSEVLKDKQFEVINVSNLSNAKMNRIEKSLGLGNLRVYMVSLNCFSDIPFIEYDAFVWDMDKDKEKPMQNVKNWFEYSLNLGEGNTVKNTHTFIKDEVTLEKTRTVLRSEINISIDPRELLVANSAVALDTMVVLTDCSNKWSVFFIIRSEDKYRIVTALVETTEDIMLCDERMLDMIPDMTEEELLHMKIRLRLQLLEKSVRLDEKPIIQ</sequence>
<accession>A0ABN7VVQ2</accession>
<gene>
    <name evidence="1" type="ORF">GMARGA_LOCUS22804</name>
</gene>
<dbReference type="Gene3D" id="1.10.150.50">
    <property type="entry name" value="Transcription Factor, Ets-1"/>
    <property type="match status" value="1"/>
</dbReference>
<reference evidence="1 2" key="1">
    <citation type="submission" date="2021-06" db="EMBL/GenBank/DDBJ databases">
        <authorList>
            <person name="Kallberg Y."/>
            <person name="Tangrot J."/>
            <person name="Rosling A."/>
        </authorList>
    </citation>
    <scope>NUCLEOTIDE SEQUENCE [LARGE SCALE GENOMIC DNA]</scope>
    <source>
        <strain evidence="1 2">120-4 pot B 10/14</strain>
    </source>
</reference>
<evidence type="ECO:0000313" key="1">
    <source>
        <dbReference type="EMBL" id="CAG8799517.1"/>
    </source>
</evidence>
<comment type="caution">
    <text evidence="1">The sequence shown here is derived from an EMBL/GenBank/DDBJ whole genome shotgun (WGS) entry which is preliminary data.</text>
</comment>